<evidence type="ECO:0000256" key="2">
    <source>
        <dbReference type="ARBA" id="ARBA00022614"/>
    </source>
</evidence>
<evidence type="ECO:0000256" key="1">
    <source>
        <dbReference type="ARBA" id="ARBA00009592"/>
    </source>
</evidence>
<dbReference type="AlphaFoldDB" id="A0A565B388"/>
<comment type="similarity">
    <text evidence="1">Belongs to the RLP family.</text>
</comment>
<protein>
    <recommendedName>
        <fullName evidence="7">Leucine-rich repeat-containing N-terminal plant-type domain-containing protein</fullName>
    </recommendedName>
</protein>
<comment type="caution">
    <text evidence="5">The sequence shown here is derived from an EMBL/GenBank/DDBJ whole genome shotgun (WGS) entry which is preliminary data.</text>
</comment>
<dbReference type="InterPro" id="IPR032675">
    <property type="entry name" value="LRR_dom_sf"/>
</dbReference>
<dbReference type="OrthoDB" id="4691307at2759"/>
<dbReference type="SMART" id="SM00369">
    <property type="entry name" value="LRR_TYP"/>
    <property type="match status" value="5"/>
</dbReference>
<dbReference type="GO" id="GO:0005886">
    <property type="term" value="C:plasma membrane"/>
    <property type="evidence" value="ECO:0007669"/>
    <property type="project" value="UniProtKB-SubCell"/>
</dbReference>
<dbReference type="SUPFAM" id="SSF52047">
    <property type="entry name" value="RNI-like"/>
    <property type="match status" value="1"/>
</dbReference>
<reference evidence="5" key="1">
    <citation type="submission" date="2019-07" db="EMBL/GenBank/DDBJ databases">
        <authorList>
            <person name="Dittberner H."/>
        </authorList>
    </citation>
    <scope>NUCLEOTIDE SEQUENCE [LARGE SCALE GENOMIC DNA]</scope>
</reference>
<proteinExistence type="inferred from homology"/>
<evidence type="ECO:0000313" key="5">
    <source>
        <dbReference type="EMBL" id="VVA95235.1"/>
    </source>
</evidence>
<keyword evidence="3" id="KW-0677">Repeat</keyword>
<evidence type="ECO:0008006" key="7">
    <source>
        <dbReference type="Google" id="ProtNLM"/>
    </source>
</evidence>
<keyword evidence="2" id="KW-0433">Leucine-rich repeat</keyword>
<organism evidence="5 6">
    <name type="scientific">Arabis nemorensis</name>
    <dbReference type="NCBI Taxonomy" id="586526"/>
    <lineage>
        <taxon>Eukaryota</taxon>
        <taxon>Viridiplantae</taxon>
        <taxon>Streptophyta</taxon>
        <taxon>Embryophyta</taxon>
        <taxon>Tracheophyta</taxon>
        <taxon>Spermatophyta</taxon>
        <taxon>Magnoliopsida</taxon>
        <taxon>eudicotyledons</taxon>
        <taxon>Gunneridae</taxon>
        <taxon>Pentapetalae</taxon>
        <taxon>rosids</taxon>
        <taxon>malvids</taxon>
        <taxon>Brassicales</taxon>
        <taxon>Brassicaceae</taxon>
        <taxon>Arabideae</taxon>
        <taxon>Arabis</taxon>
    </lineage>
</organism>
<evidence type="ECO:0000313" key="6">
    <source>
        <dbReference type="Proteomes" id="UP000489600"/>
    </source>
</evidence>
<evidence type="ECO:0000256" key="4">
    <source>
        <dbReference type="ARBA" id="ARBA00023170"/>
    </source>
</evidence>
<dbReference type="SUPFAM" id="SSF52058">
    <property type="entry name" value="L domain-like"/>
    <property type="match status" value="1"/>
</dbReference>
<name>A0A565B388_9BRAS</name>
<dbReference type="Proteomes" id="UP000489600">
    <property type="component" value="Unassembled WGS sequence"/>
</dbReference>
<dbReference type="Pfam" id="PF13855">
    <property type="entry name" value="LRR_8"/>
    <property type="match status" value="2"/>
</dbReference>
<dbReference type="Pfam" id="PF00560">
    <property type="entry name" value="LRR_1"/>
    <property type="match status" value="2"/>
</dbReference>
<dbReference type="SMART" id="SM00365">
    <property type="entry name" value="LRR_SD22"/>
    <property type="match status" value="4"/>
</dbReference>
<dbReference type="InterPro" id="IPR003591">
    <property type="entry name" value="Leu-rich_rpt_typical-subtyp"/>
</dbReference>
<dbReference type="InterPro" id="IPR051502">
    <property type="entry name" value="RLP_Defense_Trigger"/>
</dbReference>
<dbReference type="InterPro" id="IPR001611">
    <property type="entry name" value="Leu-rich_rpt"/>
</dbReference>
<dbReference type="Gene3D" id="3.80.10.10">
    <property type="entry name" value="Ribonuclease Inhibitor"/>
    <property type="match status" value="3"/>
</dbReference>
<dbReference type="PANTHER" id="PTHR48062:SF64">
    <property type="entry name" value="RECEPTOR-LIKE PROTEIN 13"/>
    <property type="match status" value="1"/>
</dbReference>
<dbReference type="PANTHER" id="PTHR48062">
    <property type="entry name" value="RECEPTOR-LIKE PROTEIN 14"/>
    <property type="match status" value="1"/>
</dbReference>
<keyword evidence="4" id="KW-0675">Receptor</keyword>
<dbReference type="EMBL" id="CABITT030000002">
    <property type="protein sequence ID" value="VVA95235.1"/>
    <property type="molecule type" value="Genomic_DNA"/>
</dbReference>
<gene>
    <name evidence="5" type="ORF">ANE_LOCUS5680</name>
</gene>
<evidence type="ECO:0000256" key="3">
    <source>
        <dbReference type="ARBA" id="ARBA00022737"/>
    </source>
</evidence>
<accession>A0A565B388</accession>
<dbReference type="PRINTS" id="PR00019">
    <property type="entry name" value="LEURICHRPT"/>
</dbReference>
<sequence>MDLTLNEFNNSIFPFLNAATSLTTLFLRDNNIDGLLPELKDLTNLELLDLSSNKFNGSIPIQELTALKKLKVLDLSGNELSGSMELKGVCELKNIEELDLSKDNLVGQFPLCLTSLTGLRVLDLSSNQLTGNLPADLGKLEFLEYLSLFDSDFEGFFSFGSIAKLSMLKVVKIYSRSNLLKVEVEGSWEPNFQLTVIVLRSCKLEKLSPTEIFSWPAFPEFNHMLPENIGWILPHLRYLNLANNGFQGNLPSSLGNNLSHNSFQGKLPRSVSKGCYSMTILKLSHNKLSGEIFQESVHFTDINVLSMDHNQFTGKIGQGLYMLDISNNNLTGVIPSWFDELSSLSALLVSNNLLEGEIPISLFNMPSLWILDLSANFLSGDIPPLVNSRTPIVLLLQDNNLSGVIPETLLGNVTIQQSVGGVFRSSSTPKASVFFFCGGMI</sequence>
<keyword evidence="6" id="KW-1185">Reference proteome</keyword>